<organism evidence="1 2">
    <name type="scientific">Glossina palpalis gambiensis</name>
    <dbReference type="NCBI Taxonomy" id="67801"/>
    <lineage>
        <taxon>Eukaryota</taxon>
        <taxon>Metazoa</taxon>
        <taxon>Ecdysozoa</taxon>
        <taxon>Arthropoda</taxon>
        <taxon>Hexapoda</taxon>
        <taxon>Insecta</taxon>
        <taxon>Pterygota</taxon>
        <taxon>Neoptera</taxon>
        <taxon>Endopterygota</taxon>
        <taxon>Diptera</taxon>
        <taxon>Brachycera</taxon>
        <taxon>Muscomorpha</taxon>
        <taxon>Hippoboscoidea</taxon>
        <taxon>Glossinidae</taxon>
        <taxon>Glossina</taxon>
    </lineage>
</organism>
<reference evidence="2" key="1">
    <citation type="submission" date="2015-01" db="EMBL/GenBank/DDBJ databases">
        <authorList>
            <person name="Aksoy S."/>
            <person name="Warren W."/>
            <person name="Wilson R.K."/>
        </authorList>
    </citation>
    <scope>NUCLEOTIDE SEQUENCE [LARGE SCALE GENOMIC DNA]</scope>
    <source>
        <strain evidence="2">IAEA</strain>
    </source>
</reference>
<keyword evidence="2" id="KW-1185">Reference proteome</keyword>
<dbReference type="VEuPathDB" id="VectorBase:GPPI028243"/>
<dbReference type="Proteomes" id="UP000092460">
    <property type="component" value="Unassembled WGS sequence"/>
</dbReference>
<dbReference type="AlphaFoldDB" id="A0A1B0BFC5"/>
<dbReference type="EnsemblMetazoa" id="GPPI028243-RA">
    <property type="protein sequence ID" value="GPPI028243-PA"/>
    <property type="gene ID" value="GPPI028243"/>
</dbReference>
<evidence type="ECO:0000313" key="2">
    <source>
        <dbReference type="Proteomes" id="UP000092460"/>
    </source>
</evidence>
<dbReference type="EMBL" id="JXJN01013366">
    <property type="status" value="NOT_ANNOTATED_CDS"/>
    <property type="molecule type" value="Genomic_DNA"/>
</dbReference>
<sequence length="114" mass="12764">MFGGMDPSTMWRMLRRSGYVKANDSPFRLGGEELNNHFLVVSNCVLPVDSEPWANLSFEGSLSLSWVSCHKLNVVPHKIKSKSLGDDGIPILFIKLVFPYIAKLVMFHVNSILA</sequence>
<accession>A0A1B0BFC5</accession>
<protein>
    <submittedName>
        <fullName evidence="1">Uncharacterized protein</fullName>
    </submittedName>
</protein>
<evidence type="ECO:0000313" key="1">
    <source>
        <dbReference type="EnsemblMetazoa" id="GPPI028243-PA"/>
    </source>
</evidence>
<reference evidence="1" key="2">
    <citation type="submission" date="2020-05" db="UniProtKB">
        <authorList>
            <consortium name="EnsemblMetazoa"/>
        </authorList>
    </citation>
    <scope>IDENTIFICATION</scope>
    <source>
        <strain evidence="1">IAEA</strain>
    </source>
</reference>
<name>A0A1B0BFC5_9MUSC</name>
<proteinExistence type="predicted"/>